<proteinExistence type="predicted"/>
<gene>
    <name evidence="1" type="ORF">AMRN_1159</name>
    <name evidence="2" type="ORF">CPH92_04630</name>
</gene>
<dbReference type="EMBL" id="NXAO01000018">
    <property type="protein sequence ID" value="PHO15862.1"/>
    <property type="molecule type" value="Genomic_DNA"/>
</dbReference>
<reference evidence="3" key="1">
    <citation type="submission" date="2017-09" db="EMBL/GenBank/DDBJ databases">
        <title>Arcobacter canalis sp. nov., a new species isolated from a water canal contaminated with urban sewage.</title>
        <authorList>
            <person name="Perez-Cataluna A."/>
            <person name="Salas-Masso N."/>
            <person name="Figueras M.J."/>
        </authorList>
    </citation>
    <scope>NUCLEOTIDE SEQUENCE [LARGE SCALE GENOMIC DNA]</scope>
    <source>
        <strain evidence="3">CECT 7727</strain>
    </source>
</reference>
<reference evidence="2" key="2">
    <citation type="submission" date="2017-09" db="EMBL/GenBank/DDBJ databases">
        <authorList>
            <person name="Perez-Cataluna A."/>
            <person name="Figueras M.J."/>
            <person name="Salas-Masso N."/>
        </authorList>
    </citation>
    <scope>NUCLEOTIDE SEQUENCE</scope>
    <source>
        <strain evidence="2">CECT 7727</strain>
    </source>
</reference>
<accession>A0A347TJX8</accession>
<dbReference type="AlphaFoldDB" id="A0A347TJX8"/>
<dbReference type="EMBL" id="CP032101">
    <property type="protein sequence ID" value="AXX86906.1"/>
    <property type="molecule type" value="Genomic_DNA"/>
</dbReference>
<dbReference type="RefSeq" id="WP_099310591.1">
    <property type="nucleotide sequence ID" value="NZ_CP032101.1"/>
</dbReference>
<protein>
    <submittedName>
        <fullName evidence="1">Uncharacterized protein</fullName>
    </submittedName>
</protein>
<organism evidence="1 4">
    <name type="scientific">Malaciobacter marinus</name>
    <dbReference type="NCBI Taxonomy" id="505249"/>
    <lineage>
        <taxon>Bacteria</taxon>
        <taxon>Pseudomonadati</taxon>
        <taxon>Campylobacterota</taxon>
        <taxon>Epsilonproteobacteria</taxon>
        <taxon>Campylobacterales</taxon>
        <taxon>Arcobacteraceae</taxon>
        <taxon>Malaciobacter</taxon>
    </lineage>
</organism>
<dbReference type="Proteomes" id="UP000224740">
    <property type="component" value="Unassembled WGS sequence"/>
</dbReference>
<reference evidence="1 4" key="3">
    <citation type="submission" date="2018-08" db="EMBL/GenBank/DDBJ databases">
        <title>Complete genome of the Arcobacter marinus type strain JCM 15502.</title>
        <authorList>
            <person name="Miller W.G."/>
            <person name="Yee E."/>
            <person name="Huynh S."/>
            <person name="Parker C.T."/>
        </authorList>
    </citation>
    <scope>NUCLEOTIDE SEQUENCE [LARGE SCALE GENOMIC DNA]</scope>
    <source>
        <strain evidence="1 4">JCM 15502</strain>
    </source>
</reference>
<evidence type="ECO:0000313" key="1">
    <source>
        <dbReference type="EMBL" id="AXX86906.1"/>
    </source>
</evidence>
<evidence type="ECO:0000313" key="4">
    <source>
        <dbReference type="Proteomes" id="UP000264693"/>
    </source>
</evidence>
<evidence type="ECO:0000313" key="2">
    <source>
        <dbReference type="EMBL" id="PHO15862.1"/>
    </source>
</evidence>
<evidence type="ECO:0000313" key="3">
    <source>
        <dbReference type="Proteomes" id="UP000224740"/>
    </source>
</evidence>
<name>A0A347TJX8_9BACT</name>
<sequence>MTHNELDFIDSKIKELINDKTFYDFDTLKQKIEEILKTSKIFLVENQLNTKAVDMYLKKVITKRNEILKTKEKSKIEDETQTKYYLIETICKKYEFHSQKKLIEKIEYLEKKTLSQLEKIAMEVE</sequence>
<keyword evidence="3" id="KW-1185">Reference proteome</keyword>
<dbReference type="Proteomes" id="UP000264693">
    <property type="component" value="Chromosome"/>
</dbReference>
<dbReference type="KEGG" id="amar:AMRN_1159"/>